<evidence type="ECO:0000313" key="3">
    <source>
        <dbReference type="Proteomes" id="UP001281003"/>
    </source>
</evidence>
<feature type="region of interest" description="Disordered" evidence="1">
    <location>
        <begin position="182"/>
        <end position="210"/>
    </location>
</feature>
<accession>A0AAE0UFR0</accession>
<organism evidence="2 3">
    <name type="scientific">Sordaria brevicollis</name>
    <dbReference type="NCBI Taxonomy" id="83679"/>
    <lineage>
        <taxon>Eukaryota</taxon>
        <taxon>Fungi</taxon>
        <taxon>Dikarya</taxon>
        <taxon>Ascomycota</taxon>
        <taxon>Pezizomycotina</taxon>
        <taxon>Sordariomycetes</taxon>
        <taxon>Sordariomycetidae</taxon>
        <taxon>Sordariales</taxon>
        <taxon>Sordariaceae</taxon>
        <taxon>Sordaria</taxon>
    </lineage>
</organism>
<name>A0AAE0UFR0_SORBR</name>
<evidence type="ECO:0000313" key="2">
    <source>
        <dbReference type="EMBL" id="KAK3401739.1"/>
    </source>
</evidence>
<proteinExistence type="predicted"/>
<keyword evidence="3" id="KW-1185">Reference proteome</keyword>
<dbReference type="AlphaFoldDB" id="A0AAE0UFR0"/>
<reference evidence="2" key="2">
    <citation type="submission" date="2023-07" db="EMBL/GenBank/DDBJ databases">
        <authorList>
            <consortium name="Lawrence Berkeley National Laboratory"/>
            <person name="Haridas S."/>
            <person name="Hensen N."/>
            <person name="Bonometti L."/>
            <person name="Westerberg I."/>
            <person name="Brannstrom I.O."/>
            <person name="Guillou S."/>
            <person name="Cros-Aarteil S."/>
            <person name="Calhoun S."/>
            <person name="Kuo A."/>
            <person name="Mondo S."/>
            <person name="Pangilinan J."/>
            <person name="Riley R."/>
            <person name="LaButti K."/>
            <person name="Andreopoulos B."/>
            <person name="Lipzen A."/>
            <person name="Chen C."/>
            <person name="Yanf M."/>
            <person name="Daum C."/>
            <person name="Ng V."/>
            <person name="Clum A."/>
            <person name="Steindorff A."/>
            <person name="Ohm R."/>
            <person name="Martin F."/>
            <person name="Silar P."/>
            <person name="Natvig D."/>
            <person name="Lalanne C."/>
            <person name="Gautier V."/>
            <person name="Ament-velasquez S.L."/>
            <person name="Kruys A."/>
            <person name="Hutchinson M.I."/>
            <person name="Powell A.J."/>
            <person name="Barry K."/>
            <person name="Miller A.N."/>
            <person name="Grigoriev I.V."/>
            <person name="Debuchy R."/>
            <person name="Gladieux P."/>
            <person name="Thoren M.H."/>
            <person name="Johannesson H."/>
        </authorList>
    </citation>
    <scope>NUCLEOTIDE SEQUENCE</scope>
    <source>
        <strain evidence="2">FGSC 1904</strain>
    </source>
</reference>
<sequence length="235" mass="26157">MAARHINVQEVLAAPAPERDKRQHERSIFLEYGPPQFAAPGQLLWPILLGMKREMAAKIWVNILWVAVGDSGTVGPADQVQEVADCRIDWISDTQLPQSLKLDPEGRQVPPLVLAVIQNLRAPTLAPDSPRGIPMFRLFIRLSHYPPELSSPFFHTCLLCSDKAIPIRYASNCNLTLRFPQSNSPPPAAPDGRANAQTVQPPPREPTEMSDEHKWYLNELKAAGFIGNFIDSVQT</sequence>
<comment type="caution">
    <text evidence="2">The sequence shown here is derived from an EMBL/GenBank/DDBJ whole genome shotgun (WGS) entry which is preliminary data.</text>
</comment>
<gene>
    <name evidence="2" type="ORF">B0T20DRAFT_121735</name>
</gene>
<dbReference type="EMBL" id="JAUTDP010000002">
    <property type="protein sequence ID" value="KAK3401739.1"/>
    <property type="molecule type" value="Genomic_DNA"/>
</dbReference>
<reference evidence="2" key="1">
    <citation type="journal article" date="2023" name="Mol. Phylogenet. Evol.">
        <title>Genome-scale phylogeny and comparative genomics of the fungal order Sordariales.</title>
        <authorList>
            <person name="Hensen N."/>
            <person name="Bonometti L."/>
            <person name="Westerberg I."/>
            <person name="Brannstrom I.O."/>
            <person name="Guillou S."/>
            <person name="Cros-Aarteil S."/>
            <person name="Calhoun S."/>
            <person name="Haridas S."/>
            <person name="Kuo A."/>
            <person name="Mondo S."/>
            <person name="Pangilinan J."/>
            <person name="Riley R."/>
            <person name="LaButti K."/>
            <person name="Andreopoulos B."/>
            <person name="Lipzen A."/>
            <person name="Chen C."/>
            <person name="Yan M."/>
            <person name="Daum C."/>
            <person name="Ng V."/>
            <person name="Clum A."/>
            <person name="Steindorff A."/>
            <person name="Ohm R.A."/>
            <person name="Martin F."/>
            <person name="Silar P."/>
            <person name="Natvig D.O."/>
            <person name="Lalanne C."/>
            <person name="Gautier V."/>
            <person name="Ament-Velasquez S.L."/>
            <person name="Kruys A."/>
            <person name="Hutchinson M.I."/>
            <person name="Powell A.J."/>
            <person name="Barry K."/>
            <person name="Miller A.N."/>
            <person name="Grigoriev I.V."/>
            <person name="Debuchy R."/>
            <person name="Gladieux P."/>
            <person name="Hiltunen Thoren M."/>
            <person name="Johannesson H."/>
        </authorList>
    </citation>
    <scope>NUCLEOTIDE SEQUENCE</scope>
    <source>
        <strain evidence="2">FGSC 1904</strain>
    </source>
</reference>
<protein>
    <submittedName>
        <fullName evidence="2">Uncharacterized protein</fullName>
    </submittedName>
</protein>
<evidence type="ECO:0000256" key="1">
    <source>
        <dbReference type="SAM" id="MobiDB-lite"/>
    </source>
</evidence>
<dbReference type="Proteomes" id="UP001281003">
    <property type="component" value="Unassembled WGS sequence"/>
</dbReference>